<keyword evidence="10" id="KW-1185">Reference proteome</keyword>
<evidence type="ECO:0000256" key="4">
    <source>
        <dbReference type="ARBA" id="ARBA00022603"/>
    </source>
</evidence>
<sequence>MNLGCLYGVGVGTGNPELITLKALRILQTVSVVAYPASEDGNSFARSIVAEFLQSNQIEVPIVLPFKLEKSAQAFYNKAAEELAVHLSGGKDVAVLCEGDPFFYGSFMYIFNRLSQRFTTEVIPGISSVMASAAMIGVPLTYRNDVFMVLSGILSEEVLREKLQVADAAVIIKLGRNFRKVKQVLQELGLVERAKYIEYATMENQRVLSINEVEVETVPYFSLIVIPSQLKELGVWS</sequence>
<evidence type="ECO:0000256" key="3">
    <source>
        <dbReference type="ARBA" id="ARBA00022573"/>
    </source>
</evidence>
<dbReference type="Proteomes" id="UP000620559">
    <property type="component" value="Unassembled WGS sequence"/>
</dbReference>
<reference evidence="9" key="1">
    <citation type="submission" date="2020-10" db="EMBL/GenBank/DDBJ databases">
        <authorList>
            <person name="Castelo-Branco R."/>
            <person name="Eusebio N."/>
            <person name="Adriana R."/>
            <person name="Vieira A."/>
            <person name="Brugerolle De Fraissinette N."/>
            <person name="Rezende De Castro R."/>
            <person name="Schneider M.P."/>
            <person name="Vasconcelos V."/>
            <person name="Leao P.N."/>
        </authorList>
    </citation>
    <scope>NUCLEOTIDE SEQUENCE</scope>
    <source>
        <strain evidence="9">LEGE 06105</strain>
    </source>
</reference>
<evidence type="ECO:0000256" key="2">
    <source>
        <dbReference type="ARBA" id="ARBA00005879"/>
    </source>
</evidence>
<gene>
    <name evidence="9" type="ORF">IQ247_31635</name>
</gene>
<dbReference type="InterPro" id="IPR012382">
    <property type="entry name" value="CobI/CbiL"/>
</dbReference>
<dbReference type="InterPro" id="IPR006364">
    <property type="entry name" value="CobI/CbiL/CobIJ_dom"/>
</dbReference>
<accession>A0A8J7FQG4</accession>
<dbReference type="RefSeq" id="WP_193926183.1">
    <property type="nucleotide sequence ID" value="NZ_JADEWL010000273.1"/>
</dbReference>
<keyword evidence="6" id="KW-0949">S-adenosyl-L-methionine</keyword>
<feature type="domain" description="Tetrapyrrole methylase" evidence="8">
    <location>
        <begin position="6"/>
        <end position="209"/>
    </location>
</feature>
<evidence type="ECO:0000256" key="5">
    <source>
        <dbReference type="ARBA" id="ARBA00022679"/>
    </source>
</evidence>
<dbReference type="PANTHER" id="PTHR43467:SF2">
    <property type="entry name" value="COBALT-PRECORRIN-2 C(20)-METHYLTRANSFERASE"/>
    <property type="match status" value="1"/>
</dbReference>
<keyword evidence="5 9" id="KW-0808">Transferase</keyword>
<comment type="caution">
    <text evidence="9">The sequence shown here is derived from an EMBL/GenBank/DDBJ whole genome shotgun (WGS) entry which is preliminary data.</text>
</comment>
<dbReference type="SUPFAM" id="SSF53790">
    <property type="entry name" value="Tetrapyrrole methylase"/>
    <property type="match status" value="1"/>
</dbReference>
<dbReference type="Gene3D" id="3.40.1010.10">
    <property type="entry name" value="Cobalt-precorrin-4 Transmethylase, Domain 1"/>
    <property type="match status" value="1"/>
</dbReference>
<dbReference type="PANTHER" id="PTHR43467">
    <property type="entry name" value="COBALT-PRECORRIN-2 C(20)-METHYLTRANSFERASE"/>
    <property type="match status" value="1"/>
</dbReference>
<dbReference type="InterPro" id="IPR014777">
    <property type="entry name" value="4pyrrole_Mease_sub1"/>
</dbReference>
<comment type="similarity">
    <text evidence="2 7">Belongs to the precorrin methyltransferase family.</text>
</comment>
<proteinExistence type="inferred from homology"/>
<keyword evidence="4 9" id="KW-0489">Methyltransferase</keyword>
<dbReference type="PIRSF" id="PIRSF036427">
    <property type="entry name" value="Precrrn-2_mtase"/>
    <property type="match status" value="1"/>
</dbReference>
<dbReference type="CDD" id="cd11645">
    <property type="entry name" value="Precorrin_2_C20_MT"/>
    <property type="match status" value="1"/>
</dbReference>
<dbReference type="InterPro" id="IPR014776">
    <property type="entry name" value="4pyrrole_Mease_sub2"/>
</dbReference>
<evidence type="ECO:0000256" key="6">
    <source>
        <dbReference type="ARBA" id="ARBA00022691"/>
    </source>
</evidence>
<dbReference type="GO" id="GO:0009236">
    <property type="term" value="P:cobalamin biosynthetic process"/>
    <property type="evidence" value="ECO:0007669"/>
    <property type="project" value="UniProtKB-UniRule"/>
</dbReference>
<evidence type="ECO:0000313" key="10">
    <source>
        <dbReference type="Proteomes" id="UP000620559"/>
    </source>
</evidence>
<evidence type="ECO:0000259" key="8">
    <source>
        <dbReference type="Pfam" id="PF00590"/>
    </source>
</evidence>
<dbReference type="InterPro" id="IPR000878">
    <property type="entry name" value="4pyrrol_Mease"/>
</dbReference>
<dbReference type="EMBL" id="JADEWL010000273">
    <property type="protein sequence ID" value="MBE9217151.1"/>
    <property type="molecule type" value="Genomic_DNA"/>
</dbReference>
<dbReference type="GO" id="GO:0032259">
    <property type="term" value="P:methylation"/>
    <property type="evidence" value="ECO:0007669"/>
    <property type="project" value="UniProtKB-KW"/>
</dbReference>
<dbReference type="Pfam" id="PF00590">
    <property type="entry name" value="TP_methylase"/>
    <property type="match status" value="1"/>
</dbReference>
<evidence type="ECO:0000256" key="7">
    <source>
        <dbReference type="PIRNR" id="PIRNR036427"/>
    </source>
</evidence>
<dbReference type="EC" id="2.1.1.130" evidence="9"/>
<dbReference type="UniPathway" id="UPA00148"/>
<name>A0A8J7FQG4_9CYAN</name>
<evidence type="ECO:0000313" key="9">
    <source>
        <dbReference type="EMBL" id="MBE9217151.1"/>
    </source>
</evidence>
<evidence type="ECO:0000256" key="1">
    <source>
        <dbReference type="ARBA" id="ARBA00004953"/>
    </source>
</evidence>
<dbReference type="InterPro" id="IPR035996">
    <property type="entry name" value="4pyrrol_Methylase_sf"/>
</dbReference>
<dbReference type="GO" id="GO:0030788">
    <property type="term" value="F:precorrin-2 C20-methyltransferase activity"/>
    <property type="evidence" value="ECO:0007669"/>
    <property type="project" value="UniProtKB-EC"/>
</dbReference>
<dbReference type="NCBIfam" id="NF004647">
    <property type="entry name" value="PRK05990.1"/>
    <property type="match status" value="1"/>
</dbReference>
<dbReference type="NCBIfam" id="TIGR01467">
    <property type="entry name" value="cobI_cbiL"/>
    <property type="match status" value="1"/>
</dbReference>
<protein>
    <submittedName>
        <fullName evidence="9">Precorrin-2 C(20)-methyltransferase</fullName>
        <ecNumber evidence="9">2.1.1.130</ecNumber>
    </submittedName>
</protein>
<dbReference type="AlphaFoldDB" id="A0A8J7FQG4"/>
<comment type="pathway">
    <text evidence="1">Cofactor biosynthesis; adenosylcobalamin biosynthesis.</text>
</comment>
<keyword evidence="3" id="KW-0169">Cobalamin biosynthesis</keyword>
<dbReference type="Gene3D" id="3.30.950.10">
    <property type="entry name" value="Methyltransferase, Cobalt-precorrin-4 Transmethylase, Domain 2"/>
    <property type="match status" value="1"/>
</dbReference>
<organism evidence="9 10">
    <name type="scientific">Plectonema cf. radiosum LEGE 06105</name>
    <dbReference type="NCBI Taxonomy" id="945769"/>
    <lineage>
        <taxon>Bacteria</taxon>
        <taxon>Bacillati</taxon>
        <taxon>Cyanobacteriota</taxon>
        <taxon>Cyanophyceae</taxon>
        <taxon>Oscillatoriophycideae</taxon>
        <taxon>Oscillatoriales</taxon>
        <taxon>Microcoleaceae</taxon>
        <taxon>Plectonema</taxon>
    </lineage>
</organism>